<dbReference type="AlphaFoldDB" id="A0A7C4AJZ3"/>
<dbReference type="InterPro" id="IPR018280">
    <property type="entry name" value="Ribosomal_uS3_CS"/>
</dbReference>
<protein>
    <recommendedName>
        <fullName evidence="7 8">Small ribosomal subunit protein uS3</fullName>
    </recommendedName>
</protein>
<dbReference type="GO" id="GO:0022627">
    <property type="term" value="C:cytosolic small ribosomal subunit"/>
    <property type="evidence" value="ECO:0007669"/>
    <property type="project" value="TreeGrafter"/>
</dbReference>
<dbReference type="InterPro" id="IPR004044">
    <property type="entry name" value="KH_dom_type_2"/>
</dbReference>
<dbReference type="InterPro" id="IPR009019">
    <property type="entry name" value="KH_sf_prok-type"/>
</dbReference>
<comment type="similarity">
    <text evidence="1 8 9">Belongs to the universal ribosomal protein uS3 family.</text>
</comment>
<comment type="function">
    <text evidence="6 8">Binds the lower part of the 30S subunit head. Binds mRNA in the 70S ribosome, positioning it for translation.</text>
</comment>
<dbReference type="NCBIfam" id="TIGR01009">
    <property type="entry name" value="rpsC_bact"/>
    <property type="match status" value="1"/>
</dbReference>
<evidence type="ECO:0000256" key="9">
    <source>
        <dbReference type="RuleBase" id="RU003624"/>
    </source>
</evidence>
<keyword evidence="5 8" id="KW-0687">Ribonucleoprotein</keyword>
<dbReference type="InterPro" id="IPR015946">
    <property type="entry name" value="KH_dom-like_a/b"/>
</dbReference>
<dbReference type="EMBL" id="DTHO01000059">
    <property type="protein sequence ID" value="HGG99853.1"/>
    <property type="molecule type" value="Genomic_DNA"/>
</dbReference>
<dbReference type="CDD" id="cd02412">
    <property type="entry name" value="KH-II_30S_S3"/>
    <property type="match status" value="1"/>
</dbReference>
<gene>
    <name evidence="8" type="primary">rpsC</name>
    <name evidence="11" type="ORF">ENV75_05340</name>
</gene>
<dbReference type="HAMAP" id="MF_01309_B">
    <property type="entry name" value="Ribosomal_uS3_B"/>
    <property type="match status" value="1"/>
</dbReference>
<dbReference type="GO" id="GO:0003735">
    <property type="term" value="F:structural constituent of ribosome"/>
    <property type="evidence" value="ECO:0007669"/>
    <property type="project" value="InterPro"/>
</dbReference>
<dbReference type="InterPro" id="IPR001351">
    <property type="entry name" value="Ribosomal_uS3_C"/>
</dbReference>
<evidence type="ECO:0000256" key="4">
    <source>
        <dbReference type="ARBA" id="ARBA00022980"/>
    </source>
</evidence>
<dbReference type="SUPFAM" id="SSF54814">
    <property type="entry name" value="Prokaryotic type KH domain (KH-domain type II)"/>
    <property type="match status" value="1"/>
</dbReference>
<dbReference type="SUPFAM" id="SSF54821">
    <property type="entry name" value="Ribosomal protein S3 C-terminal domain"/>
    <property type="match status" value="1"/>
</dbReference>
<evidence type="ECO:0000256" key="2">
    <source>
        <dbReference type="ARBA" id="ARBA00022730"/>
    </source>
</evidence>
<dbReference type="InterPro" id="IPR004087">
    <property type="entry name" value="KH_dom"/>
</dbReference>
<proteinExistence type="inferred from homology"/>
<keyword evidence="3 8" id="KW-0694">RNA-binding</keyword>
<dbReference type="PROSITE" id="PS00548">
    <property type="entry name" value="RIBOSOMAL_S3"/>
    <property type="match status" value="1"/>
</dbReference>
<dbReference type="Pfam" id="PF00189">
    <property type="entry name" value="Ribosomal_S3_C"/>
    <property type="match status" value="1"/>
</dbReference>
<evidence type="ECO:0000256" key="5">
    <source>
        <dbReference type="ARBA" id="ARBA00023274"/>
    </source>
</evidence>
<dbReference type="PANTHER" id="PTHR11760">
    <property type="entry name" value="30S/40S RIBOSOMAL PROTEIN S3"/>
    <property type="match status" value="1"/>
</dbReference>
<evidence type="ECO:0000313" key="11">
    <source>
        <dbReference type="EMBL" id="HGG99853.1"/>
    </source>
</evidence>
<comment type="subunit">
    <text evidence="8">Part of the 30S ribosomal subunit. Forms a tight complex with proteins S10 and S14.</text>
</comment>
<dbReference type="GO" id="GO:0019843">
    <property type="term" value="F:rRNA binding"/>
    <property type="evidence" value="ECO:0007669"/>
    <property type="project" value="UniProtKB-UniRule"/>
</dbReference>
<evidence type="ECO:0000256" key="1">
    <source>
        <dbReference type="ARBA" id="ARBA00010761"/>
    </source>
</evidence>
<dbReference type="Gene3D" id="3.30.1140.32">
    <property type="entry name" value="Ribosomal protein S3, C-terminal domain"/>
    <property type="match status" value="1"/>
</dbReference>
<dbReference type="InterPro" id="IPR005704">
    <property type="entry name" value="Ribosomal_uS3_bac-typ"/>
</dbReference>
<dbReference type="GO" id="GO:0003729">
    <property type="term" value="F:mRNA binding"/>
    <property type="evidence" value="ECO:0007669"/>
    <property type="project" value="UniProtKB-UniRule"/>
</dbReference>
<dbReference type="GO" id="GO:0006412">
    <property type="term" value="P:translation"/>
    <property type="evidence" value="ECO:0007669"/>
    <property type="project" value="UniProtKB-UniRule"/>
</dbReference>
<evidence type="ECO:0000256" key="3">
    <source>
        <dbReference type="ARBA" id="ARBA00022884"/>
    </source>
</evidence>
<keyword evidence="4 8" id="KW-0689">Ribosomal protein</keyword>
<comment type="caution">
    <text evidence="11">The sequence shown here is derived from an EMBL/GenBank/DDBJ whole genome shotgun (WGS) entry which is preliminary data.</text>
</comment>
<sequence length="216" mass="24588">MGQKTNPIGNRLGIIRSWESRWFSRKGYAQQLIEDLNLRKMLKERLYHAGISRIDIERIGEKIKVLIFAARPGIIIGKKGAEVDKLKKEIEEKTGKPTNIEIKEVRRPELDAQLVAENIALQIEKRVAYRRAMKRAVASSIRFGAKGIKVSCAGRLAGAEIARTEWYREGRVPLSTFRADIDYGFAEAKTTYGVIGVKVWIFKGELQPGQYMNYAY</sequence>
<dbReference type="FunFam" id="3.30.1140.32:FF:000002">
    <property type="entry name" value="30S ribosomal protein S3"/>
    <property type="match status" value="1"/>
</dbReference>
<accession>A0A7C4AJZ3</accession>
<feature type="domain" description="KH type-2" evidence="10">
    <location>
        <begin position="38"/>
        <end position="106"/>
    </location>
</feature>
<dbReference type="PANTHER" id="PTHR11760:SF19">
    <property type="entry name" value="SMALL RIBOSOMAL SUBUNIT PROTEIN US3C"/>
    <property type="match status" value="1"/>
</dbReference>
<evidence type="ECO:0000256" key="6">
    <source>
        <dbReference type="ARBA" id="ARBA00024998"/>
    </source>
</evidence>
<name>A0A7C4AJZ3_9BACT</name>
<evidence type="ECO:0000256" key="8">
    <source>
        <dbReference type="HAMAP-Rule" id="MF_01309"/>
    </source>
</evidence>
<dbReference type="SMART" id="SM00322">
    <property type="entry name" value="KH"/>
    <property type="match status" value="1"/>
</dbReference>
<evidence type="ECO:0000256" key="7">
    <source>
        <dbReference type="ARBA" id="ARBA00035257"/>
    </source>
</evidence>
<evidence type="ECO:0000259" key="10">
    <source>
        <dbReference type="PROSITE" id="PS50823"/>
    </source>
</evidence>
<keyword evidence="2 8" id="KW-0699">rRNA-binding</keyword>
<dbReference type="FunFam" id="3.30.300.20:FF:000001">
    <property type="entry name" value="30S ribosomal protein S3"/>
    <property type="match status" value="1"/>
</dbReference>
<organism evidence="11">
    <name type="scientific">Thermodesulfovibrio aggregans</name>
    <dbReference type="NCBI Taxonomy" id="86166"/>
    <lineage>
        <taxon>Bacteria</taxon>
        <taxon>Pseudomonadati</taxon>
        <taxon>Nitrospirota</taxon>
        <taxon>Thermodesulfovibrionia</taxon>
        <taxon>Thermodesulfovibrionales</taxon>
        <taxon>Thermodesulfovibrionaceae</taxon>
        <taxon>Thermodesulfovibrio</taxon>
    </lineage>
</organism>
<dbReference type="Gene3D" id="3.30.300.20">
    <property type="match status" value="1"/>
</dbReference>
<dbReference type="Pfam" id="PF07650">
    <property type="entry name" value="KH_2"/>
    <property type="match status" value="1"/>
</dbReference>
<dbReference type="InterPro" id="IPR036419">
    <property type="entry name" value="Ribosomal_S3_C_sf"/>
</dbReference>
<reference evidence="11" key="1">
    <citation type="journal article" date="2020" name="mSystems">
        <title>Genome- and Community-Level Interaction Insights into Carbon Utilization and Element Cycling Functions of Hydrothermarchaeota in Hydrothermal Sediment.</title>
        <authorList>
            <person name="Zhou Z."/>
            <person name="Liu Y."/>
            <person name="Xu W."/>
            <person name="Pan J."/>
            <person name="Luo Z.H."/>
            <person name="Li M."/>
        </authorList>
    </citation>
    <scope>NUCLEOTIDE SEQUENCE [LARGE SCALE GENOMIC DNA]</scope>
    <source>
        <strain evidence="11">SpSt-788</strain>
    </source>
</reference>
<dbReference type="PROSITE" id="PS50823">
    <property type="entry name" value="KH_TYPE_2"/>
    <property type="match status" value="1"/>
</dbReference>
<dbReference type="InterPro" id="IPR057258">
    <property type="entry name" value="Ribosomal_uS3"/>
</dbReference>